<dbReference type="PANTHER" id="PTHR42681">
    <property type="entry name" value="MALONYL-COA-ACYL CARRIER PROTEIN TRANSACYLASE, MITOCHONDRIAL"/>
    <property type="match status" value="1"/>
</dbReference>
<dbReference type="SMART" id="SM00827">
    <property type="entry name" value="PKS_AT"/>
    <property type="match status" value="1"/>
</dbReference>
<dbReference type="Gene3D" id="3.40.366.10">
    <property type="entry name" value="Malonyl-Coenzyme A Acyl Carrier Protein, domain 2"/>
    <property type="match status" value="1"/>
</dbReference>
<dbReference type="InterPro" id="IPR024925">
    <property type="entry name" value="Malonyl_CoA-ACP_transAc"/>
</dbReference>
<keyword evidence="4 6" id="KW-0012">Acyltransferase</keyword>
<keyword evidence="9" id="KW-1185">Reference proteome</keyword>
<evidence type="ECO:0000256" key="6">
    <source>
        <dbReference type="PIRNR" id="PIRNR000446"/>
    </source>
</evidence>
<evidence type="ECO:0000256" key="4">
    <source>
        <dbReference type="ARBA" id="ARBA00023315"/>
    </source>
</evidence>
<dbReference type="Gene3D" id="3.30.70.250">
    <property type="entry name" value="Malonyl-CoA ACP transacylase, ACP-binding"/>
    <property type="match status" value="1"/>
</dbReference>
<evidence type="ECO:0000256" key="3">
    <source>
        <dbReference type="ARBA" id="ARBA00022679"/>
    </source>
</evidence>
<dbReference type="SUPFAM" id="SSF55048">
    <property type="entry name" value="Probable ACP-binding domain of malonyl-CoA ACP transacylase"/>
    <property type="match status" value="1"/>
</dbReference>
<evidence type="ECO:0000313" key="8">
    <source>
        <dbReference type="EMBL" id="BDB96253.1"/>
    </source>
</evidence>
<dbReference type="PIRSF" id="PIRSF000446">
    <property type="entry name" value="Mct"/>
    <property type="match status" value="1"/>
</dbReference>
<gene>
    <name evidence="8" type="ORF">HYD_3860</name>
</gene>
<dbReference type="InterPro" id="IPR016036">
    <property type="entry name" value="Malonyl_transacylase_ACP-bd"/>
</dbReference>
<dbReference type="PANTHER" id="PTHR42681:SF1">
    <property type="entry name" value="MALONYL-COA-ACYL CARRIER PROTEIN TRANSACYLASE, MITOCHONDRIAL"/>
    <property type="match status" value="1"/>
</dbReference>
<evidence type="ECO:0000313" key="9">
    <source>
        <dbReference type="Proteomes" id="UP001320209"/>
    </source>
</evidence>
<dbReference type="EMBL" id="AP025225">
    <property type="protein sequence ID" value="BDB96253.1"/>
    <property type="molecule type" value="Genomic_DNA"/>
</dbReference>
<evidence type="ECO:0000256" key="5">
    <source>
        <dbReference type="ARBA" id="ARBA00048462"/>
    </source>
</evidence>
<comment type="similarity">
    <text evidence="6">Belongs to the fabD family.</text>
</comment>
<protein>
    <recommendedName>
        <fullName evidence="2 6">Malonyl CoA-acyl carrier protein transacylase</fullName>
        <ecNumber evidence="1 6">2.3.1.39</ecNumber>
    </recommendedName>
</protein>
<accession>A0ABN6L2X2</accession>
<proteinExistence type="inferred from homology"/>
<evidence type="ECO:0000256" key="2">
    <source>
        <dbReference type="ARBA" id="ARBA00018953"/>
    </source>
</evidence>
<dbReference type="InterPro" id="IPR016035">
    <property type="entry name" value="Acyl_Trfase/lysoPLipase"/>
</dbReference>
<dbReference type="InterPro" id="IPR001227">
    <property type="entry name" value="Ac_transferase_dom_sf"/>
</dbReference>
<keyword evidence="3 6" id="KW-0808">Transferase</keyword>
<dbReference type="EC" id="2.3.1.39" evidence="1 6"/>
<organism evidence="8 9">
    <name type="scientific">Candidatus Hydrogenosomobacter endosymbioticus</name>
    <dbReference type="NCBI Taxonomy" id="2558174"/>
    <lineage>
        <taxon>Bacteria</taxon>
        <taxon>Pseudomonadati</taxon>
        <taxon>Pseudomonadota</taxon>
        <taxon>Alphaproteobacteria</taxon>
        <taxon>Holosporales</taxon>
        <taxon>Holosporaceae</taxon>
        <taxon>Candidatus Hydrogenosomobacter</taxon>
    </lineage>
</organism>
<feature type="domain" description="Malonyl-CoA:ACP transacylase (MAT)" evidence="7">
    <location>
        <begin position="10"/>
        <end position="310"/>
    </location>
</feature>
<comment type="catalytic activity">
    <reaction evidence="5 6">
        <text>holo-[ACP] + malonyl-CoA = malonyl-[ACP] + CoA</text>
        <dbReference type="Rhea" id="RHEA:41792"/>
        <dbReference type="Rhea" id="RHEA-COMP:9623"/>
        <dbReference type="Rhea" id="RHEA-COMP:9685"/>
        <dbReference type="ChEBI" id="CHEBI:57287"/>
        <dbReference type="ChEBI" id="CHEBI:57384"/>
        <dbReference type="ChEBI" id="CHEBI:64479"/>
        <dbReference type="ChEBI" id="CHEBI:78449"/>
        <dbReference type="EC" id="2.3.1.39"/>
    </reaction>
</comment>
<dbReference type="Proteomes" id="UP001320209">
    <property type="component" value="Chromosome"/>
</dbReference>
<dbReference type="InterPro" id="IPR050858">
    <property type="entry name" value="Mal-CoA-ACP_Trans/PKS_FabD"/>
</dbReference>
<dbReference type="InterPro" id="IPR014043">
    <property type="entry name" value="Acyl_transferase_dom"/>
</dbReference>
<evidence type="ECO:0000259" key="7">
    <source>
        <dbReference type="SMART" id="SM00827"/>
    </source>
</evidence>
<evidence type="ECO:0000256" key="1">
    <source>
        <dbReference type="ARBA" id="ARBA00013258"/>
    </source>
</evidence>
<dbReference type="RefSeq" id="WP_236864454.1">
    <property type="nucleotide sequence ID" value="NZ_AP025225.1"/>
</dbReference>
<dbReference type="SUPFAM" id="SSF52151">
    <property type="entry name" value="FabD/lysophospholipase-like"/>
    <property type="match status" value="1"/>
</dbReference>
<dbReference type="Pfam" id="PF00698">
    <property type="entry name" value="Acyl_transf_1"/>
    <property type="match status" value="1"/>
</dbReference>
<sequence length="321" mass="34508">MKKVKKFVCAFPGQGSQHVGMGASLIKQFSCARDIMEEISDACSIDIVDVMLSGAEEKLAQTEFSQLAIFSVSICSASVLQNEFGIDLSQACFMSGHSVGEYAAVCAAGVASIQQCAKIIRRRSLAMKKSCQNNPGKMLVVLGLGISSINEIVKEIESYGKEKCYISVDNIDGQAVLSGSVPALIEAAKIAKLKGAKRAAELNVEGPFHSPLMQEAHDEIKETIEESIFIDPVVPVITNFSARPQTSCSVIKNHLINQTTGKVRWRETQEFMASSGIEAFIELGASSILSGMAKKCIPYASCFSAQDAESMSSISDYMKSC</sequence>
<reference evidence="8" key="1">
    <citation type="submission" date="2021-10" db="EMBL/GenBank/DDBJ databases">
        <title>Genome Sequence of The Candidatus Hydrogeosomobacter endosymbioticus, an Intracellular Bacterial Symbiont of the Anaerobic Ciliate GW7.</title>
        <authorList>
            <person name="Shiohama Y."/>
            <person name="Shinzato N."/>
        </authorList>
    </citation>
    <scope>NUCLEOTIDE SEQUENCE [LARGE SCALE GENOMIC DNA]</scope>
    <source>
        <strain evidence="8">200920</strain>
    </source>
</reference>
<name>A0ABN6L2X2_9PROT</name>